<dbReference type="Pfam" id="PF07859">
    <property type="entry name" value="Abhydrolase_3"/>
    <property type="match status" value="1"/>
</dbReference>
<organism evidence="3 4">
    <name type="scientific">Prorocentrum cordatum</name>
    <dbReference type="NCBI Taxonomy" id="2364126"/>
    <lineage>
        <taxon>Eukaryota</taxon>
        <taxon>Sar</taxon>
        <taxon>Alveolata</taxon>
        <taxon>Dinophyceae</taxon>
        <taxon>Prorocentrales</taxon>
        <taxon>Prorocentraceae</taxon>
        <taxon>Prorocentrum</taxon>
    </lineage>
</organism>
<feature type="domain" description="Alpha/beta hydrolase fold-3" evidence="2">
    <location>
        <begin position="113"/>
        <end position="347"/>
    </location>
</feature>
<sequence>MAVARHACATKLCVQSGSNDDTQAPATRAAYEIRCARAIRAWKESGYQGEALNDSEARDDVELTELSPEETGFATWVRSTGNPAAYLDPDGTPRGTATLAVPMSGTPDNFVALYLHGGGYRKYKPTDGYVAAVSTWLAAVCVAPVLTIDYRLAPEFDAASHAAIDDVHHALHWLRLRYPAAKIFVIGDSAGAGLALSSTYALLTGGIVGAAQARVHPPDLPAGLCLLSPYIDLTMNSPGFENAMFNPETGSGDIFYTNHDGSSNADTDRDWLRNRAMDYIGHLSPDDPLCSPTFIPDAALARFPPILALVGGAEVFLQETWQFIDRAVTAGARAKLMVFDRMWHDWFNFCNLPSKIGTSGGSTSQHLSAAVEAYEALSAWVRSLSFGGTYCSEPKETR</sequence>
<dbReference type="Gene3D" id="3.40.50.1820">
    <property type="entry name" value="alpha/beta hydrolase"/>
    <property type="match status" value="1"/>
</dbReference>
<keyword evidence="4" id="KW-1185">Reference proteome</keyword>
<evidence type="ECO:0000313" key="4">
    <source>
        <dbReference type="Proteomes" id="UP001189429"/>
    </source>
</evidence>
<comment type="caution">
    <text evidence="3">The sequence shown here is derived from an EMBL/GenBank/DDBJ whole genome shotgun (WGS) entry which is preliminary data.</text>
</comment>
<protein>
    <recommendedName>
        <fullName evidence="2">Alpha/beta hydrolase fold-3 domain-containing protein</fullName>
    </recommendedName>
</protein>
<evidence type="ECO:0000256" key="1">
    <source>
        <dbReference type="ARBA" id="ARBA00022801"/>
    </source>
</evidence>
<dbReference type="PANTHER" id="PTHR48081">
    <property type="entry name" value="AB HYDROLASE SUPERFAMILY PROTEIN C4A8.06C"/>
    <property type="match status" value="1"/>
</dbReference>
<gene>
    <name evidence="3" type="ORF">PCOR1329_LOCUS37685</name>
</gene>
<evidence type="ECO:0000259" key="2">
    <source>
        <dbReference type="Pfam" id="PF07859"/>
    </source>
</evidence>
<accession>A0ABN9TC71</accession>
<dbReference type="InterPro" id="IPR013094">
    <property type="entry name" value="AB_hydrolase_3"/>
</dbReference>
<dbReference type="SUPFAM" id="SSF53474">
    <property type="entry name" value="alpha/beta-Hydrolases"/>
    <property type="match status" value="1"/>
</dbReference>
<dbReference type="EMBL" id="CAUYUJ010014568">
    <property type="protein sequence ID" value="CAK0843297.1"/>
    <property type="molecule type" value="Genomic_DNA"/>
</dbReference>
<keyword evidence="1" id="KW-0378">Hydrolase</keyword>
<reference evidence="3" key="1">
    <citation type="submission" date="2023-10" db="EMBL/GenBank/DDBJ databases">
        <authorList>
            <person name="Chen Y."/>
            <person name="Shah S."/>
            <person name="Dougan E. K."/>
            <person name="Thang M."/>
            <person name="Chan C."/>
        </authorList>
    </citation>
    <scope>NUCLEOTIDE SEQUENCE [LARGE SCALE GENOMIC DNA]</scope>
</reference>
<dbReference type="PANTHER" id="PTHR48081:SF8">
    <property type="entry name" value="ALPHA_BETA HYDROLASE FOLD-3 DOMAIN-CONTAINING PROTEIN-RELATED"/>
    <property type="match status" value="1"/>
</dbReference>
<dbReference type="Proteomes" id="UP001189429">
    <property type="component" value="Unassembled WGS sequence"/>
</dbReference>
<name>A0ABN9TC71_9DINO</name>
<evidence type="ECO:0000313" key="3">
    <source>
        <dbReference type="EMBL" id="CAK0843297.1"/>
    </source>
</evidence>
<dbReference type="InterPro" id="IPR029058">
    <property type="entry name" value="AB_hydrolase_fold"/>
</dbReference>
<proteinExistence type="predicted"/>
<dbReference type="InterPro" id="IPR050300">
    <property type="entry name" value="GDXG_lipolytic_enzyme"/>
</dbReference>